<dbReference type="GO" id="GO:0022857">
    <property type="term" value="F:transmembrane transporter activity"/>
    <property type="evidence" value="ECO:0007669"/>
    <property type="project" value="TreeGrafter"/>
</dbReference>
<dbReference type="AlphaFoldDB" id="A0A4Y8WR15"/>
<evidence type="ECO:0000313" key="8">
    <source>
        <dbReference type="EMBL" id="TFH96718.1"/>
    </source>
</evidence>
<dbReference type="Pfam" id="PF12704">
    <property type="entry name" value="MacB_PCD"/>
    <property type="match status" value="1"/>
</dbReference>
<evidence type="ECO:0000256" key="2">
    <source>
        <dbReference type="ARBA" id="ARBA00022475"/>
    </source>
</evidence>
<dbReference type="GO" id="GO:0005886">
    <property type="term" value="C:plasma membrane"/>
    <property type="evidence" value="ECO:0007669"/>
    <property type="project" value="UniProtKB-SubCell"/>
</dbReference>
<dbReference type="InterPro" id="IPR050250">
    <property type="entry name" value="Macrolide_Exporter_MacB"/>
</dbReference>
<dbReference type="PANTHER" id="PTHR30572:SF18">
    <property type="entry name" value="ABC-TYPE MACROLIDE FAMILY EXPORT SYSTEM PERMEASE COMPONENT 2"/>
    <property type="match status" value="1"/>
</dbReference>
<name>A0A4Y8WR15_9PORP</name>
<keyword evidence="3" id="KW-0812">Transmembrane</keyword>
<feature type="domain" description="ABC3 transporter permease C-terminal" evidence="6">
    <location>
        <begin position="294"/>
        <end position="419"/>
    </location>
</feature>
<feature type="domain" description="MacB-like periplasmic core" evidence="7">
    <location>
        <begin position="21"/>
        <end position="245"/>
    </location>
</feature>
<evidence type="ECO:0000256" key="5">
    <source>
        <dbReference type="ARBA" id="ARBA00023136"/>
    </source>
</evidence>
<keyword evidence="4" id="KW-1133">Transmembrane helix</keyword>
<comment type="subcellular location">
    <subcellularLocation>
        <location evidence="1">Cell membrane</location>
        <topology evidence="1">Multi-pass membrane protein</topology>
    </subcellularLocation>
</comment>
<keyword evidence="2" id="KW-1003">Cell membrane</keyword>
<evidence type="ECO:0000259" key="7">
    <source>
        <dbReference type="Pfam" id="PF12704"/>
    </source>
</evidence>
<evidence type="ECO:0000313" key="9">
    <source>
        <dbReference type="Proteomes" id="UP000297225"/>
    </source>
</evidence>
<dbReference type="PANTHER" id="PTHR30572">
    <property type="entry name" value="MEMBRANE COMPONENT OF TRANSPORTER-RELATED"/>
    <property type="match status" value="1"/>
</dbReference>
<dbReference type="RefSeq" id="WP_134849232.1">
    <property type="nucleotide sequence ID" value="NZ_CP197400.1"/>
</dbReference>
<sequence length="426" mass="48478">MIRQYLMQAWRKLLSHPILSAISIMATALAIAMMMILVMTDRVKTGNFAPEVNRDRMLFVFTVQTYNAERDSRSSSQMSPKLYKEVLSKMKTPESVGIGSGFFIPQNKIASTKPNSDSYTSIVKRTNLGFFTCYEYRFLYGHGFEKGDIESGLKTAIVSESMARKLFGHADVVGETVLMDYEPFEVIGVVSTPSNLFWMSYADMWIPYTSTLGSIEEEFFGDYSAMILAKDRKDIPKIQAEIKQLMAEYNDQLHIDEEVILNEDNNLMTWREMSSFLDTMGDTKKAAENRRNMIAFMLLFLIVPAINLSALTFSRHEQKLGELGIRRSYGAPRGSILSQVMTESLLYTLIGGLLGFLFSIVAVYAMRNLLFLDFMGSNFEMSWWQVFNAGSFFIALLLCIILNLLSSIIPAWLMSRKEIIDALNRR</sequence>
<organism evidence="8 9">
    <name type="scientific">Porphyromonas levii</name>
    <dbReference type="NCBI Taxonomy" id="28114"/>
    <lineage>
        <taxon>Bacteria</taxon>
        <taxon>Pseudomonadati</taxon>
        <taxon>Bacteroidota</taxon>
        <taxon>Bacteroidia</taxon>
        <taxon>Bacteroidales</taxon>
        <taxon>Porphyromonadaceae</taxon>
        <taxon>Porphyromonas</taxon>
    </lineage>
</organism>
<evidence type="ECO:0000256" key="1">
    <source>
        <dbReference type="ARBA" id="ARBA00004651"/>
    </source>
</evidence>
<accession>A0A4Y8WR15</accession>
<evidence type="ECO:0000256" key="4">
    <source>
        <dbReference type="ARBA" id="ARBA00022989"/>
    </source>
</evidence>
<proteinExistence type="predicted"/>
<keyword evidence="9" id="KW-1185">Reference proteome</keyword>
<evidence type="ECO:0000256" key="3">
    <source>
        <dbReference type="ARBA" id="ARBA00022692"/>
    </source>
</evidence>
<dbReference type="OrthoDB" id="1109882at2"/>
<comment type="caution">
    <text evidence="8">The sequence shown here is derived from an EMBL/GenBank/DDBJ whole genome shotgun (WGS) entry which is preliminary data.</text>
</comment>
<reference evidence="8 9" key="1">
    <citation type="submission" date="2019-03" db="EMBL/GenBank/DDBJ databases">
        <title>Porphyromonas levii Isolated from the Uterus of Dairy Cows.</title>
        <authorList>
            <person name="Francis A.M."/>
        </authorList>
    </citation>
    <scope>NUCLEOTIDE SEQUENCE [LARGE SCALE GENOMIC DNA]</scope>
    <source>
        <strain evidence="8 9">AF5678</strain>
    </source>
</reference>
<dbReference type="InterPro" id="IPR025857">
    <property type="entry name" value="MacB_PCD"/>
</dbReference>
<keyword evidence="5" id="KW-0472">Membrane</keyword>
<dbReference type="Proteomes" id="UP000297225">
    <property type="component" value="Unassembled WGS sequence"/>
</dbReference>
<protein>
    <submittedName>
        <fullName evidence="8">ABC transporter permease</fullName>
    </submittedName>
</protein>
<dbReference type="EMBL" id="SPNC01000014">
    <property type="protein sequence ID" value="TFH96718.1"/>
    <property type="molecule type" value="Genomic_DNA"/>
</dbReference>
<gene>
    <name evidence="8" type="ORF">E4P47_01785</name>
</gene>
<dbReference type="STRING" id="1122973.GCA_000379925_00393"/>
<evidence type="ECO:0000259" key="6">
    <source>
        <dbReference type="Pfam" id="PF02687"/>
    </source>
</evidence>
<dbReference type="Pfam" id="PF02687">
    <property type="entry name" value="FtsX"/>
    <property type="match status" value="1"/>
</dbReference>
<dbReference type="InterPro" id="IPR003838">
    <property type="entry name" value="ABC3_permease_C"/>
</dbReference>